<evidence type="ECO:0000256" key="2">
    <source>
        <dbReference type="ARBA" id="ARBA00023027"/>
    </source>
</evidence>
<dbReference type="GO" id="GO:0005829">
    <property type="term" value="C:cytosol"/>
    <property type="evidence" value="ECO:0007669"/>
    <property type="project" value="TreeGrafter"/>
</dbReference>
<dbReference type="GO" id="GO:0008926">
    <property type="term" value="F:mannitol-1-phosphate 5-dehydrogenase activity"/>
    <property type="evidence" value="ECO:0007669"/>
    <property type="project" value="UniProtKB-EC"/>
</dbReference>
<sequence>MKKAIMYGAGNIGRGFAGALLSQSGYEVAFIDVAQPLVQKINEAGCYTVRTISNDVFSDTLITNVCAIDGRNREAVADAIAGADLAATAVGVNILGQIAPNIAEGVRRRFQRTDAPLDIIICENLLDADRVLAEMIRQHLTEQEQALFSKRIGLVEVSIGRMVPVQTEQMRLDDPLRVCAEAYAFLPVDRAAFCGEIPPIQGLVPYTPFGYYIQRKLFLHNMGHAVCAYLGLCFGYTYIAEAAEDPDMLLLVKNAMLESMLALGAEYNASCPAMAALLKLAGLEPESKSARLILPLYEEIARGTSPKFLRRKVDELRREYTRPVV</sequence>
<dbReference type="InterPro" id="IPR036291">
    <property type="entry name" value="NAD(P)-bd_dom_sf"/>
</dbReference>
<reference evidence="5" key="1">
    <citation type="submission" date="2019-08" db="EMBL/GenBank/DDBJ databases">
        <authorList>
            <person name="Kucharzyk K."/>
            <person name="Murdoch R.W."/>
            <person name="Higgins S."/>
            <person name="Loffler F."/>
        </authorList>
    </citation>
    <scope>NUCLEOTIDE SEQUENCE</scope>
</reference>
<dbReference type="EC" id="1.1.1.17" evidence="5"/>
<name>A0A644WEY8_9ZZZZ</name>
<dbReference type="EMBL" id="VSSQ01000772">
    <property type="protein sequence ID" value="MPM01083.1"/>
    <property type="molecule type" value="Genomic_DNA"/>
</dbReference>
<evidence type="ECO:0000256" key="1">
    <source>
        <dbReference type="ARBA" id="ARBA00023002"/>
    </source>
</evidence>
<keyword evidence="1 5" id="KW-0560">Oxidoreductase</keyword>
<dbReference type="PRINTS" id="PR00084">
    <property type="entry name" value="MTLDHDRGNASE"/>
</dbReference>
<dbReference type="AlphaFoldDB" id="A0A644WEY8"/>
<dbReference type="GO" id="GO:0019592">
    <property type="term" value="P:mannitol catabolic process"/>
    <property type="evidence" value="ECO:0007669"/>
    <property type="project" value="TreeGrafter"/>
</dbReference>
<evidence type="ECO:0000313" key="5">
    <source>
        <dbReference type="EMBL" id="MPM01083.1"/>
    </source>
</evidence>
<dbReference type="InterPro" id="IPR013118">
    <property type="entry name" value="Mannitol_DH_C"/>
</dbReference>
<dbReference type="PANTHER" id="PTHR30524">
    <property type="entry name" value="MANNITOL-1-PHOSPHATE 5-DEHYDROGENASE"/>
    <property type="match status" value="1"/>
</dbReference>
<dbReference type="PANTHER" id="PTHR30524:SF0">
    <property type="entry name" value="ALTRONATE OXIDOREDUCTASE-RELATED"/>
    <property type="match status" value="1"/>
</dbReference>
<keyword evidence="2" id="KW-0520">NAD</keyword>
<dbReference type="Gene3D" id="1.10.1040.10">
    <property type="entry name" value="N-(1-d-carboxylethyl)-l-norvaline Dehydrogenase, domain 2"/>
    <property type="match status" value="1"/>
</dbReference>
<protein>
    <submittedName>
        <fullName evidence="5">Mannitol-1-phosphate 5-dehydrogenase</fullName>
        <ecNumber evidence="5">1.1.1.17</ecNumber>
    </submittedName>
</protein>
<dbReference type="InterPro" id="IPR008927">
    <property type="entry name" value="6-PGluconate_DH-like_C_sf"/>
</dbReference>
<dbReference type="SUPFAM" id="SSF48179">
    <property type="entry name" value="6-phosphogluconate dehydrogenase C-terminal domain-like"/>
    <property type="match status" value="1"/>
</dbReference>
<dbReference type="Pfam" id="PF01232">
    <property type="entry name" value="Mannitol_dh"/>
    <property type="match status" value="1"/>
</dbReference>
<accession>A0A644WEY8</accession>
<dbReference type="Gene3D" id="3.40.50.720">
    <property type="entry name" value="NAD(P)-binding Rossmann-like Domain"/>
    <property type="match status" value="1"/>
</dbReference>
<comment type="caution">
    <text evidence="5">The sequence shown here is derived from an EMBL/GenBank/DDBJ whole genome shotgun (WGS) entry which is preliminary data.</text>
</comment>
<evidence type="ECO:0000259" key="3">
    <source>
        <dbReference type="Pfam" id="PF01232"/>
    </source>
</evidence>
<evidence type="ECO:0000259" key="4">
    <source>
        <dbReference type="Pfam" id="PF08125"/>
    </source>
</evidence>
<dbReference type="InterPro" id="IPR013131">
    <property type="entry name" value="Mannitol_DH_N"/>
</dbReference>
<dbReference type="SUPFAM" id="SSF51735">
    <property type="entry name" value="NAD(P)-binding Rossmann-fold domains"/>
    <property type="match status" value="1"/>
</dbReference>
<dbReference type="InterPro" id="IPR013328">
    <property type="entry name" value="6PGD_dom2"/>
</dbReference>
<gene>
    <name evidence="5" type="primary">mtlD_2</name>
    <name evidence="5" type="ORF">SDC9_47321</name>
</gene>
<dbReference type="InterPro" id="IPR000669">
    <property type="entry name" value="Mannitol_DH"/>
</dbReference>
<feature type="domain" description="Mannitol dehydrogenase N-terminal" evidence="3">
    <location>
        <begin position="3"/>
        <end position="201"/>
    </location>
</feature>
<organism evidence="5">
    <name type="scientific">bioreactor metagenome</name>
    <dbReference type="NCBI Taxonomy" id="1076179"/>
    <lineage>
        <taxon>unclassified sequences</taxon>
        <taxon>metagenomes</taxon>
        <taxon>ecological metagenomes</taxon>
    </lineage>
</organism>
<dbReference type="Pfam" id="PF08125">
    <property type="entry name" value="Mannitol_dh_C"/>
    <property type="match status" value="1"/>
</dbReference>
<proteinExistence type="predicted"/>
<feature type="domain" description="Mannitol dehydrogenase C-terminal" evidence="4">
    <location>
        <begin position="212"/>
        <end position="263"/>
    </location>
</feature>